<evidence type="ECO:0000313" key="1">
    <source>
        <dbReference type="EMBL" id="USV56249.1"/>
    </source>
</evidence>
<dbReference type="AlphaFoldDB" id="A0AAE9MDJ2"/>
<evidence type="ECO:0000313" key="2">
    <source>
        <dbReference type="Proteomes" id="UP001056890"/>
    </source>
</evidence>
<name>A0AAE9MDJ2_9GAMM</name>
<sequence length="95" mass="10860">MAKYQFLTIPASNRQSYTYLDADSPTFTLERNALLAQGFEVEDDFIYANTPAEAVEKYRSNFTYVAEEYAQSNAIYAVFSLLVVIGKSLLRLKKR</sequence>
<keyword evidence="2" id="KW-1185">Reference proteome</keyword>
<gene>
    <name evidence="1" type="ORF">NHF51_12880</name>
</gene>
<organism evidence="1 2">
    <name type="scientific">Aeromonas encheleia</name>
    <dbReference type="NCBI Taxonomy" id="73010"/>
    <lineage>
        <taxon>Bacteria</taxon>
        <taxon>Pseudomonadati</taxon>
        <taxon>Pseudomonadota</taxon>
        <taxon>Gammaproteobacteria</taxon>
        <taxon>Aeromonadales</taxon>
        <taxon>Aeromonadaceae</taxon>
        <taxon>Aeromonas</taxon>
    </lineage>
</organism>
<reference evidence="1" key="1">
    <citation type="submission" date="2022-06" db="EMBL/GenBank/DDBJ databases">
        <title>Complete Genome of Aeromonas sp. Strain SOD01 Isolated from an Urban Freshwater Stream.</title>
        <authorList>
            <person name="Williams L.E."/>
            <person name="Brysgel T."/>
            <person name="Capestro E.M."/>
            <person name="Foltz G.V."/>
            <person name="Gardner A.E."/>
            <person name="Ingrassia J."/>
            <person name="Peterson E."/>
            <person name="Arruda J."/>
            <person name="Flaherty I."/>
            <person name="Hunt M."/>
            <person name="Pappas G."/>
            <person name="Ramsaran S."/>
            <person name="Rocha M."/>
        </authorList>
    </citation>
    <scope>NUCLEOTIDE SEQUENCE</scope>
    <source>
        <strain evidence="1">SOD01</strain>
    </source>
</reference>
<protein>
    <submittedName>
        <fullName evidence="1">Uncharacterized protein</fullName>
    </submittedName>
</protein>
<dbReference type="EMBL" id="CP099717">
    <property type="protein sequence ID" value="USV56249.1"/>
    <property type="molecule type" value="Genomic_DNA"/>
</dbReference>
<dbReference type="Proteomes" id="UP001056890">
    <property type="component" value="Chromosome"/>
</dbReference>
<dbReference type="RefSeq" id="WP_252994612.1">
    <property type="nucleotide sequence ID" value="NZ_CP099717.1"/>
</dbReference>
<accession>A0AAE9MDJ2</accession>
<proteinExistence type="predicted"/>